<dbReference type="Proteomes" id="UP001055712">
    <property type="component" value="Unassembled WGS sequence"/>
</dbReference>
<reference evidence="3" key="1">
    <citation type="journal article" date="2019" name="Plant J.">
        <title>Chlorella vulgaris genome assembly and annotation reveals the molecular basis for metabolic acclimation to high light conditions.</title>
        <authorList>
            <person name="Cecchin M."/>
            <person name="Marcolungo L."/>
            <person name="Rossato M."/>
            <person name="Girolomoni L."/>
            <person name="Cosentino E."/>
            <person name="Cuine S."/>
            <person name="Li-Beisson Y."/>
            <person name="Delledonne M."/>
            <person name="Ballottari M."/>
        </authorList>
    </citation>
    <scope>NUCLEOTIDE SEQUENCE</scope>
    <source>
        <strain evidence="3">211/11P</strain>
    </source>
</reference>
<evidence type="ECO:0000313" key="3">
    <source>
        <dbReference type="EMBL" id="KAI3425933.1"/>
    </source>
</evidence>
<feature type="compositionally biased region" description="Polar residues" evidence="1">
    <location>
        <begin position="1"/>
        <end position="10"/>
    </location>
</feature>
<dbReference type="Pfam" id="PF00092">
    <property type="entry name" value="VWA"/>
    <property type="match status" value="1"/>
</dbReference>
<protein>
    <recommendedName>
        <fullName evidence="2">VWFA domain-containing protein</fullName>
    </recommendedName>
</protein>
<dbReference type="InterPro" id="IPR036465">
    <property type="entry name" value="vWFA_dom_sf"/>
</dbReference>
<dbReference type="PROSITE" id="PS50234">
    <property type="entry name" value="VWFA"/>
    <property type="match status" value="1"/>
</dbReference>
<dbReference type="AlphaFoldDB" id="A0A9D4THS3"/>
<dbReference type="Gene3D" id="3.40.50.410">
    <property type="entry name" value="von Willebrand factor, type A domain"/>
    <property type="match status" value="1"/>
</dbReference>
<dbReference type="EMBL" id="SIDB01000011">
    <property type="protein sequence ID" value="KAI3425933.1"/>
    <property type="molecule type" value="Genomic_DNA"/>
</dbReference>
<dbReference type="InterPro" id="IPR036047">
    <property type="entry name" value="F-box-like_dom_sf"/>
</dbReference>
<keyword evidence="4" id="KW-1185">Reference proteome</keyword>
<dbReference type="SUPFAM" id="SSF53300">
    <property type="entry name" value="vWA-like"/>
    <property type="match status" value="1"/>
</dbReference>
<dbReference type="CDD" id="cd00198">
    <property type="entry name" value="vWFA"/>
    <property type="match status" value="1"/>
</dbReference>
<feature type="region of interest" description="Disordered" evidence="1">
    <location>
        <begin position="1"/>
        <end position="23"/>
    </location>
</feature>
<dbReference type="SUPFAM" id="SSF81383">
    <property type="entry name" value="F-box domain"/>
    <property type="match status" value="1"/>
</dbReference>
<dbReference type="PRINTS" id="PR00453">
    <property type="entry name" value="VWFADOMAIN"/>
</dbReference>
<dbReference type="InterPro" id="IPR002035">
    <property type="entry name" value="VWF_A"/>
</dbReference>
<evidence type="ECO:0000313" key="4">
    <source>
        <dbReference type="Proteomes" id="UP001055712"/>
    </source>
</evidence>
<comment type="caution">
    <text evidence="3">The sequence shown here is derived from an EMBL/GenBank/DDBJ whole genome shotgun (WGS) entry which is preliminary data.</text>
</comment>
<dbReference type="SMART" id="SM00327">
    <property type="entry name" value="VWA"/>
    <property type="match status" value="1"/>
</dbReference>
<accession>A0A9D4THS3</accession>
<dbReference type="OrthoDB" id="10256829at2759"/>
<evidence type="ECO:0000256" key="1">
    <source>
        <dbReference type="SAM" id="MobiDB-lite"/>
    </source>
</evidence>
<dbReference type="PANTHER" id="PTHR24020:SF20">
    <property type="entry name" value="PH DOMAIN-CONTAINING PROTEIN"/>
    <property type="match status" value="1"/>
</dbReference>
<proteinExistence type="predicted"/>
<organism evidence="3 4">
    <name type="scientific">Chlorella vulgaris</name>
    <name type="common">Green alga</name>
    <dbReference type="NCBI Taxonomy" id="3077"/>
    <lineage>
        <taxon>Eukaryota</taxon>
        <taxon>Viridiplantae</taxon>
        <taxon>Chlorophyta</taxon>
        <taxon>core chlorophytes</taxon>
        <taxon>Trebouxiophyceae</taxon>
        <taxon>Chlorellales</taxon>
        <taxon>Chlorellaceae</taxon>
        <taxon>Chlorella clade</taxon>
        <taxon>Chlorella</taxon>
    </lineage>
</organism>
<dbReference type="InterPro" id="IPR050525">
    <property type="entry name" value="ECM_Assembly_Org"/>
</dbReference>
<evidence type="ECO:0000259" key="2">
    <source>
        <dbReference type="PROSITE" id="PS50234"/>
    </source>
</evidence>
<name>A0A9D4THS3_CHLVU</name>
<sequence>MSPSLRSSSGVAEGPSTPHSKEARRAADSLLLALPRELLERTTVANADWKDLCAIGAACTTLRTLAQDCDLWRQEWIRVYGEPGAVQQAAAAKAGSWKALFAARTLALRETEPWLKPSTFEVQASVDMLTAPLVKEMAAAKDTAAGAEAATPAAGDEASVPAAAIEGDEGEGGLCLVFLVDGSGSVTEEDFRVMTEFMLLAVRSVAAGGSDGGGGGGEEAAAAAATAGEAASAAPPRAKVAVIQFSNDVRVEQGPVEVDVPAFEALMAGMGRMNGGTNIALAVQKAGQLLKPLSPSTRRVLVLLTDGRIDSHQSREARDMAARLGDEQANVRLHAYGVGRGVDKQELLRICAARDPDTAEDRYLALMVLDEAPW</sequence>
<reference evidence="3" key="2">
    <citation type="submission" date="2020-11" db="EMBL/GenBank/DDBJ databases">
        <authorList>
            <person name="Cecchin M."/>
            <person name="Marcolungo L."/>
            <person name="Rossato M."/>
            <person name="Girolomoni L."/>
            <person name="Cosentino E."/>
            <person name="Cuine S."/>
            <person name="Li-Beisson Y."/>
            <person name="Delledonne M."/>
            <person name="Ballottari M."/>
        </authorList>
    </citation>
    <scope>NUCLEOTIDE SEQUENCE</scope>
    <source>
        <strain evidence="3">211/11P</strain>
        <tissue evidence="3">Whole cell</tissue>
    </source>
</reference>
<feature type="domain" description="VWFA" evidence="2">
    <location>
        <begin position="175"/>
        <end position="350"/>
    </location>
</feature>
<gene>
    <name evidence="3" type="ORF">D9Q98_007905</name>
</gene>
<dbReference type="PANTHER" id="PTHR24020">
    <property type="entry name" value="COLLAGEN ALPHA"/>
    <property type="match status" value="1"/>
</dbReference>